<evidence type="ECO:0000256" key="8">
    <source>
        <dbReference type="SAM" id="MobiDB-lite"/>
    </source>
</evidence>
<evidence type="ECO:0000313" key="11">
    <source>
        <dbReference type="Proteomes" id="UP000825935"/>
    </source>
</evidence>
<comment type="subcellular location">
    <subcellularLocation>
        <location evidence="1">Nucleus</location>
    </subcellularLocation>
</comment>
<keyword evidence="5" id="KW-0804">Transcription</keyword>
<dbReference type="SMART" id="SM00380">
    <property type="entry name" value="AP2"/>
    <property type="match status" value="2"/>
</dbReference>
<dbReference type="FunFam" id="3.30.730.10:FF:000002">
    <property type="entry name" value="AP2-like ethylene-responsive transcription factor"/>
    <property type="match status" value="1"/>
</dbReference>
<evidence type="ECO:0000313" key="10">
    <source>
        <dbReference type="EMBL" id="KAH7441790.1"/>
    </source>
</evidence>
<protein>
    <recommendedName>
        <fullName evidence="9">AP2/ERF domain-containing protein</fullName>
    </recommendedName>
</protein>
<feature type="domain" description="AP2/ERF" evidence="9">
    <location>
        <begin position="91"/>
        <end position="157"/>
    </location>
</feature>
<keyword evidence="2" id="KW-0677">Repeat</keyword>
<comment type="similarity">
    <text evidence="7">Belongs to the AP2/ERF transcription factor family. AP2 subfamily.</text>
</comment>
<dbReference type="GO" id="GO:0003677">
    <property type="term" value="F:DNA binding"/>
    <property type="evidence" value="ECO:0007669"/>
    <property type="project" value="UniProtKB-KW"/>
</dbReference>
<name>A0A8T2V3M3_CERRI</name>
<dbReference type="InterPro" id="IPR001471">
    <property type="entry name" value="AP2/ERF_dom"/>
</dbReference>
<dbReference type="Proteomes" id="UP000825935">
    <property type="component" value="Chromosome 3"/>
</dbReference>
<dbReference type="InterPro" id="IPR016177">
    <property type="entry name" value="DNA-bd_dom_sf"/>
</dbReference>
<feature type="domain" description="AP2/ERF" evidence="9">
    <location>
        <begin position="193"/>
        <end position="251"/>
    </location>
</feature>
<gene>
    <name evidence="10" type="ORF">KP509_03G054600</name>
</gene>
<dbReference type="Pfam" id="PF00847">
    <property type="entry name" value="AP2"/>
    <property type="match status" value="2"/>
</dbReference>
<dbReference type="PRINTS" id="PR00367">
    <property type="entry name" value="ETHRSPELEMNT"/>
</dbReference>
<organism evidence="10 11">
    <name type="scientific">Ceratopteris richardii</name>
    <name type="common">Triangle waterfern</name>
    <dbReference type="NCBI Taxonomy" id="49495"/>
    <lineage>
        <taxon>Eukaryota</taxon>
        <taxon>Viridiplantae</taxon>
        <taxon>Streptophyta</taxon>
        <taxon>Embryophyta</taxon>
        <taxon>Tracheophyta</taxon>
        <taxon>Polypodiopsida</taxon>
        <taxon>Polypodiidae</taxon>
        <taxon>Polypodiales</taxon>
        <taxon>Pteridineae</taxon>
        <taxon>Pteridaceae</taxon>
        <taxon>Parkerioideae</taxon>
        <taxon>Ceratopteris</taxon>
    </lineage>
</organism>
<evidence type="ECO:0000256" key="1">
    <source>
        <dbReference type="ARBA" id="ARBA00004123"/>
    </source>
</evidence>
<dbReference type="FunFam" id="3.30.730.10:FF:000004">
    <property type="entry name" value="AP2-like ethylene-responsive transcription factor"/>
    <property type="match status" value="1"/>
</dbReference>
<dbReference type="EMBL" id="CM035408">
    <property type="protein sequence ID" value="KAH7441790.1"/>
    <property type="molecule type" value="Genomic_DNA"/>
</dbReference>
<accession>A0A8T2V3M3</accession>
<dbReference type="PANTHER" id="PTHR32467">
    <property type="entry name" value="AP2-LIKE ETHYLENE-RESPONSIVE TRANSCRIPTION FACTOR"/>
    <property type="match status" value="1"/>
</dbReference>
<dbReference type="InterPro" id="IPR036955">
    <property type="entry name" value="AP2/ERF_dom_sf"/>
</dbReference>
<dbReference type="Gene3D" id="3.30.730.10">
    <property type="entry name" value="AP2/ERF domain"/>
    <property type="match status" value="2"/>
</dbReference>
<dbReference type="CDD" id="cd00018">
    <property type="entry name" value="AP2"/>
    <property type="match status" value="2"/>
</dbReference>
<keyword evidence="4" id="KW-0238">DNA-binding</keyword>
<proteinExistence type="inferred from homology"/>
<evidence type="ECO:0000256" key="3">
    <source>
        <dbReference type="ARBA" id="ARBA00023015"/>
    </source>
</evidence>
<feature type="compositionally biased region" description="Basic and acidic residues" evidence="8">
    <location>
        <begin position="59"/>
        <end position="77"/>
    </location>
</feature>
<feature type="region of interest" description="Disordered" evidence="8">
    <location>
        <begin position="47"/>
        <end position="90"/>
    </location>
</feature>
<evidence type="ECO:0000256" key="5">
    <source>
        <dbReference type="ARBA" id="ARBA00023163"/>
    </source>
</evidence>
<keyword evidence="11" id="KW-1185">Reference proteome</keyword>
<comment type="caution">
    <text evidence="10">The sequence shown here is derived from an EMBL/GenBank/DDBJ whole genome shotgun (WGS) entry which is preliminary data.</text>
</comment>
<dbReference type="SUPFAM" id="SSF54171">
    <property type="entry name" value="DNA-binding domain"/>
    <property type="match status" value="2"/>
</dbReference>
<keyword evidence="3" id="KW-0805">Transcription regulation</keyword>
<dbReference type="PANTHER" id="PTHR32467:SF81">
    <property type="entry name" value="OS06G0145700 PROTEIN"/>
    <property type="match status" value="1"/>
</dbReference>
<sequence length="608" mass="69177">MMIRGTTVDLLVEQASTDLKDMEPSKGNAGFDGYACCEENRAPCNKRSRQAKGHSNMKNKTESNKLRVIDRNSEDPPKGVTGGSTSRCSSKYRGVTRHRWTGRFEAHLWDKNSWNQSQSKKGRQVYLGAYDEEDTAARAYDLAALKYWGSDTILNFPIDYYKKELEDMQQHTREEYIAYLRRNSNGFSRGVSKYRGVARHHHNGRWEARIGRIYGNKYLYLGTYSTEEEAAVAYDIAAIQYRGLNAVTNFDMSNYIHWLKPSSFIGAAENLKSNVENTQFNGTCHPVEKRHVEGLNYASNLRAPQVNKDVTKCDMERNNPQQHSMQIFPEHVIQNGENISQDFEKIDLSSIMMQLENALTPSSFSQYGSVDLSNHVHHESNAINVSRSYLNLIPNYSMIPTSIQKDNVQYSPPYSANNQFYLSNLSPCVMPKPIPTVEQNHHYNAQTNTLDKIIAEYSGILQHTLATPKEVIQKEPMACTFHNEIEMTPSSMSPYPQFPRSMLNLVWNDKPHNIVKPDAECRPSPLQKTNSIHSLRQPSLIEDLSMCNIETHGLSLWNLGIHPTHLNTYKSASNSYNSDAVIEPRSLTTMGTLFSSNCDVQHKYMGNQ</sequence>
<dbReference type="GO" id="GO:0003700">
    <property type="term" value="F:DNA-binding transcription factor activity"/>
    <property type="evidence" value="ECO:0007669"/>
    <property type="project" value="InterPro"/>
</dbReference>
<dbReference type="OrthoDB" id="207175at2759"/>
<evidence type="ECO:0000256" key="6">
    <source>
        <dbReference type="ARBA" id="ARBA00023242"/>
    </source>
</evidence>
<keyword evidence="6" id="KW-0539">Nucleus</keyword>
<reference evidence="10" key="1">
    <citation type="submission" date="2021-08" db="EMBL/GenBank/DDBJ databases">
        <title>WGS assembly of Ceratopteris richardii.</title>
        <authorList>
            <person name="Marchant D.B."/>
            <person name="Chen G."/>
            <person name="Jenkins J."/>
            <person name="Shu S."/>
            <person name="Leebens-Mack J."/>
            <person name="Grimwood J."/>
            <person name="Schmutz J."/>
            <person name="Soltis P."/>
            <person name="Soltis D."/>
            <person name="Chen Z.-H."/>
        </authorList>
    </citation>
    <scope>NUCLEOTIDE SEQUENCE</scope>
    <source>
        <strain evidence="10">Whitten #5841</strain>
        <tissue evidence="10">Leaf</tissue>
    </source>
</reference>
<dbReference type="GO" id="GO:0005634">
    <property type="term" value="C:nucleus"/>
    <property type="evidence" value="ECO:0007669"/>
    <property type="project" value="UniProtKB-SubCell"/>
</dbReference>
<evidence type="ECO:0000259" key="9">
    <source>
        <dbReference type="PROSITE" id="PS51032"/>
    </source>
</evidence>
<dbReference type="PROSITE" id="PS51032">
    <property type="entry name" value="AP2_ERF"/>
    <property type="match status" value="2"/>
</dbReference>
<evidence type="ECO:0000256" key="7">
    <source>
        <dbReference type="ARBA" id="ARBA00037973"/>
    </source>
</evidence>
<feature type="compositionally biased region" description="Basic residues" evidence="8">
    <location>
        <begin position="47"/>
        <end position="57"/>
    </location>
</feature>
<evidence type="ECO:0000256" key="2">
    <source>
        <dbReference type="ARBA" id="ARBA00022737"/>
    </source>
</evidence>
<evidence type="ECO:0000256" key="4">
    <source>
        <dbReference type="ARBA" id="ARBA00023125"/>
    </source>
</evidence>
<dbReference type="AlphaFoldDB" id="A0A8T2V3M3"/>